<evidence type="ECO:0000313" key="2">
    <source>
        <dbReference type="Proteomes" id="UP000003773"/>
    </source>
</evidence>
<comment type="caution">
    <text evidence="1">The sequence shown here is derived from an EMBL/GenBank/DDBJ whole genome shotgun (WGS) entry which is preliminary data.</text>
</comment>
<dbReference type="EMBL" id="AAXD02000018">
    <property type="protein sequence ID" value="EDN83537.1"/>
    <property type="molecule type" value="Genomic_DNA"/>
</dbReference>
<evidence type="ECO:0000313" key="1">
    <source>
        <dbReference type="EMBL" id="EDN83537.1"/>
    </source>
</evidence>
<dbReference type="HOGENOM" id="CLU_3180671_0_0_11"/>
<name>A7A3Q4_BIFAD</name>
<reference evidence="1 2" key="1">
    <citation type="submission" date="2007-04" db="EMBL/GenBank/DDBJ databases">
        <authorList>
            <person name="Fulton L."/>
            <person name="Clifton S."/>
            <person name="Fulton B."/>
            <person name="Xu J."/>
            <person name="Minx P."/>
            <person name="Pepin K.H."/>
            <person name="Johnson M."/>
            <person name="Thiruvilangam P."/>
            <person name="Bhonagiri V."/>
            <person name="Nash W.E."/>
            <person name="Mardis E.R."/>
            <person name="Wilson R.K."/>
        </authorList>
    </citation>
    <scope>NUCLEOTIDE SEQUENCE [LARGE SCALE GENOMIC DNA]</scope>
    <source>
        <strain evidence="1 2">L2-32</strain>
    </source>
</reference>
<dbReference type="AlphaFoldDB" id="A7A3Q4"/>
<dbReference type="Proteomes" id="UP000003773">
    <property type="component" value="Unassembled WGS sequence"/>
</dbReference>
<gene>
    <name evidence="1" type="ORF">BIFADO_00446</name>
</gene>
<protein>
    <submittedName>
        <fullName evidence="1">Uncharacterized protein</fullName>
    </submittedName>
</protein>
<reference evidence="1 2" key="2">
    <citation type="submission" date="2007-05" db="EMBL/GenBank/DDBJ databases">
        <title>Draft genome sequence of Bifidobacterium adolescentis (L2-32).</title>
        <authorList>
            <person name="Sudarsanam P."/>
            <person name="Ley R."/>
            <person name="Guruge J."/>
            <person name="Turnbaugh P.J."/>
            <person name="Mahowald M."/>
            <person name="Liep D."/>
            <person name="Gordon J."/>
        </authorList>
    </citation>
    <scope>NUCLEOTIDE SEQUENCE [LARGE SCALE GENOMIC DNA]</scope>
    <source>
        <strain evidence="1 2">L2-32</strain>
    </source>
</reference>
<sequence length="46" mass="5457">MPDNGIKHRNPAIDGWQGFFYYYQVIRRLHCDLFPRAIGVRHTLLA</sequence>
<accession>A7A3Q4</accession>
<organism evidence="1 2">
    <name type="scientific">Bifidobacterium adolescentis L2-32</name>
    <dbReference type="NCBI Taxonomy" id="411481"/>
    <lineage>
        <taxon>Bacteria</taxon>
        <taxon>Bacillati</taxon>
        <taxon>Actinomycetota</taxon>
        <taxon>Actinomycetes</taxon>
        <taxon>Bifidobacteriales</taxon>
        <taxon>Bifidobacteriaceae</taxon>
        <taxon>Bifidobacterium</taxon>
    </lineage>
</organism>
<proteinExistence type="predicted"/>